<sequence length="66" mass="7213">MCIEKRMADTYRVSVIFLLLFTANVPGGVFPKGMLRDAKQNPEAASAIWSGMLHICASRSVLLGTQ</sequence>
<protein>
    <submittedName>
        <fullName evidence="1">Uncharacterized protein</fullName>
    </submittedName>
</protein>
<dbReference type="Proteomes" id="UP001600941">
    <property type="component" value="Unassembled WGS sequence"/>
</dbReference>
<evidence type="ECO:0000313" key="2">
    <source>
        <dbReference type="Proteomes" id="UP001600941"/>
    </source>
</evidence>
<proteinExistence type="predicted"/>
<organism evidence="1 2">
    <name type="scientific">Blautia parvula</name>
    <dbReference type="NCBI Taxonomy" id="2877527"/>
    <lineage>
        <taxon>Bacteria</taxon>
        <taxon>Bacillati</taxon>
        <taxon>Bacillota</taxon>
        <taxon>Clostridia</taxon>
        <taxon>Lachnospirales</taxon>
        <taxon>Lachnospiraceae</taxon>
        <taxon>Blautia</taxon>
    </lineage>
</organism>
<comment type="caution">
    <text evidence="1">The sequence shown here is derived from an EMBL/GenBank/DDBJ whole genome shotgun (WGS) entry which is preliminary data.</text>
</comment>
<reference evidence="1 2" key="1">
    <citation type="submission" date="2024-04" db="EMBL/GenBank/DDBJ databases">
        <title>Defined microbial consortia suppress multidrug-resistant proinflammatory Enterobacteriaceae via ecological control.</title>
        <authorList>
            <person name="Furuichi M."/>
            <person name="Kawaguchi T."/>
            <person name="Pust M."/>
            <person name="Yasuma K."/>
            <person name="Plichta D."/>
            <person name="Hasegawa N."/>
            <person name="Ohya T."/>
            <person name="Bhattarai S."/>
            <person name="Sasajima S."/>
            <person name="Aoto Y."/>
            <person name="Tuganbaev T."/>
            <person name="Yaginuma M."/>
            <person name="Ueda M."/>
            <person name="Okahashi N."/>
            <person name="Amafuji K."/>
            <person name="Kiridooshi Y."/>
            <person name="Sugita K."/>
            <person name="Strazar M."/>
            <person name="Skelly A."/>
            <person name="Suda W."/>
            <person name="Hattori M."/>
            <person name="Nakamoto N."/>
            <person name="Caballero S."/>
            <person name="Norman J."/>
            <person name="Olle B."/>
            <person name="Tanoue T."/>
            <person name="Arita M."/>
            <person name="Bucci V."/>
            <person name="Atarashi K."/>
            <person name="Xavier R."/>
            <person name="Honda K."/>
        </authorList>
    </citation>
    <scope>NUCLEOTIDE SEQUENCE [LARGE SCALE GENOMIC DNA]</scope>
    <source>
        <strain evidence="2">k34-0107-D12</strain>
    </source>
</reference>
<keyword evidence="2" id="KW-1185">Reference proteome</keyword>
<dbReference type="EMBL" id="BAABZQ010000001">
    <property type="protein sequence ID" value="GAA6502704.1"/>
    <property type="molecule type" value="Genomic_DNA"/>
</dbReference>
<accession>A0ABQ0C1N6</accession>
<gene>
    <name evidence="1" type="ORF">K340107D12_55200</name>
</gene>
<evidence type="ECO:0000313" key="1">
    <source>
        <dbReference type="EMBL" id="GAA6502704.1"/>
    </source>
</evidence>
<name>A0ABQ0C1N6_9FIRM</name>